<evidence type="ECO:0000256" key="1">
    <source>
        <dbReference type="ARBA" id="ARBA00001933"/>
    </source>
</evidence>
<dbReference type="PANTHER" id="PTHR48097">
    <property type="entry name" value="L-THREONINE ALDOLASE-RELATED"/>
    <property type="match status" value="1"/>
</dbReference>
<dbReference type="Proteomes" id="UP000306740">
    <property type="component" value="Unassembled WGS sequence"/>
</dbReference>
<dbReference type="PANTHER" id="PTHR48097:SF5">
    <property type="entry name" value="LOW SPECIFICITY L-THREONINE ALDOLASE"/>
    <property type="match status" value="1"/>
</dbReference>
<reference evidence="5 7" key="1">
    <citation type="submission" date="2019-05" db="EMBL/GenBank/DDBJ databases">
        <title>Mumia sp. nov., isolated from the intestinal contents of plateau pika (Ochotona curzoniae) in the Qinghai-Tibet plateau of China.</title>
        <authorList>
            <person name="Tian Z."/>
        </authorList>
    </citation>
    <scope>NUCLEOTIDE SEQUENCE [LARGE SCALE GENOMIC DNA]</scope>
    <source>
        <strain evidence="7">527</strain>
        <strain evidence="5">Z527</strain>
    </source>
</reference>
<evidence type="ECO:0000256" key="3">
    <source>
        <dbReference type="ARBA" id="ARBA00022898"/>
    </source>
</evidence>
<dbReference type="EMBL" id="VDFR01000173">
    <property type="protein sequence ID" value="TNC33321.1"/>
    <property type="molecule type" value="Genomic_DNA"/>
</dbReference>
<dbReference type="GO" id="GO:0016829">
    <property type="term" value="F:lyase activity"/>
    <property type="evidence" value="ECO:0007669"/>
    <property type="project" value="InterPro"/>
</dbReference>
<dbReference type="InterPro" id="IPR015421">
    <property type="entry name" value="PyrdxlP-dep_Trfase_major"/>
</dbReference>
<keyword evidence="3" id="KW-0663">Pyridoxal phosphate</keyword>
<evidence type="ECO:0000313" key="7">
    <source>
        <dbReference type="Proteomes" id="UP000306740"/>
    </source>
</evidence>
<dbReference type="InterPro" id="IPR015424">
    <property type="entry name" value="PyrdxlP-dep_Trfase"/>
</dbReference>
<feature type="domain" description="Aromatic amino acid beta-eliminating lyase/threonine aldolase" evidence="4">
    <location>
        <begin position="7"/>
        <end position="281"/>
    </location>
</feature>
<evidence type="ECO:0000313" key="5">
    <source>
        <dbReference type="EMBL" id="TNC33321.1"/>
    </source>
</evidence>
<dbReference type="InterPro" id="IPR001597">
    <property type="entry name" value="ArAA_b-elim_lyase/Thr_aldolase"/>
</dbReference>
<dbReference type="Gene3D" id="3.40.640.10">
    <property type="entry name" value="Type I PLP-dependent aspartate aminotransferase-like (Major domain)"/>
    <property type="match status" value="1"/>
</dbReference>
<evidence type="ECO:0000259" key="4">
    <source>
        <dbReference type="Pfam" id="PF01212"/>
    </source>
</evidence>
<comment type="similarity">
    <text evidence="2">Belongs to the threonine aldolase family.</text>
</comment>
<dbReference type="EMBL" id="VDFR01000124">
    <property type="protein sequence ID" value="TNC37969.1"/>
    <property type="molecule type" value="Genomic_DNA"/>
</dbReference>
<protein>
    <submittedName>
        <fullName evidence="5">Threonine aldolase</fullName>
    </submittedName>
</protein>
<comment type="caution">
    <text evidence="5">The sequence shown here is derived from an EMBL/GenBank/DDBJ whole genome shotgun (WGS) entry which is preliminary data.</text>
</comment>
<sequence>MTGVAAFASDNYAPAHPAILDAVVAANDGHAVSYGDDPWTERLAEVVRHHFGDQAVAYPVFNGTGANVVSLAALLPRWGSAIVTDAAHLHTDENGAPERVAGIKLLTVDAPAGRMHPESFAPYTLNLGDPHRPQPLAVSLTQSTELGTVYSAAEVRGIVETAHAYGMRVHVDGARLANAAAHLGLSLREMTTDLGVDVLSFGGTKNGVMLGEAVVVLDPGAVSGIEFLRKTSMQLASKMRYVSAQLTALLDPDRDLWLENASASNARAARMRAGVDALAAELAADGRTHESGAPLLHVAYPTQANVVFPTLPRLVADTVRAEHPFYDWRPGPYPDLVESRWMCSWDTTDDDVDAFLTALRKAFG</sequence>
<proteinExistence type="inferred from homology"/>
<dbReference type="GO" id="GO:0006520">
    <property type="term" value="P:amino acid metabolic process"/>
    <property type="evidence" value="ECO:0007669"/>
    <property type="project" value="InterPro"/>
</dbReference>
<accession>A0A5C4MGB4</accession>
<evidence type="ECO:0000256" key="2">
    <source>
        <dbReference type="ARBA" id="ARBA00006966"/>
    </source>
</evidence>
<comment type="cofactor">
    <cofactor evidence="1">
        <name>pyridoxal 5'-phosphate</name>
        <dbReference type="ChEBI" id="CHEBI:597326"/>
    </cofactor>
</comment>
<dbReference type="AlphaFoldDB" id="A0A5C4MGB4"/>
<organism evidence="5 7">
    <name type="scientific">Mumia zhuanghuii</name>
    <dbReference type="NCBI Taxonomy" id="2585211"/>
    <lineage>
        <taxon>Bacteria</taxon>
        <taxon>Bacillati</taxon>
        <taxon>Actinomycetota</taxon>
        <taxon>Actinomycetes</taxon>
        <taxon>Propionibacteriales</taxon>
        <taxon>Nocardioidaceae</taxon>
        <taxon>Mumia</taxon>
    </lineage>
</organism>
<name>A0A5C4MGB4_9ACTN</name>
<dbReference type="Pfam" id="PF01212">
    <property type="entry name" value="Beta_elim_lyase"/>
    <property type="match status" value="1"/>
</dbReference>
<dbReference type="SUPFAM" id="SSF53383">
    <property type="entry name" value="PLP-dependent transferases"/>
    <property type="match status" value="1"/>
</dbReference>
<dbReference type="InterPro" id="IPR015422">
    <property type="entry name" value="PyrdxlP-dep_Trfase_small"/>
</dbReference>
<dbReference type="Gene3D" id="3.90.1150.10">
    <property type="entry name" value="Aspartate Aminotransferase, domain 1"/>
    <property type="match status" value="1"/>
</dbReference>
<gene>
    <name evidence="6" type="ORF">FHE65_24720</name>
    <name evidence="5" type="ORF">FHE65_29180</name>
</gene>
<dbReference type="OrthoDB" id="9774495at2"/>
<evidence type="ECO:0000313" key="6">
    <source>
        <dbReference type="EMBL" id="TNC37969.1"/>
    </source>
</evidence>